<feature type="compositionally biased region" description="Pro residues" evidence="1">
    <location>
        <begin position="106"/>
        <end position="115"/>
    </location>
</feature>
<keyword evidence="3" id="KW-1185">Reference proteome</keyword>
<proteinExistence type="predicted"/>
<sequence>MEMMDIVAQKTPSEDDVNVARSFLTKILRSSMRRNQPISRPHSWHSTKFNENQSETAKPQAPPTQVWHTIHDASSSSDLSSSWDQTPPLRVSDQFSSHGSMDSLDQPPPLWPAFPPNQQHGGASGGQARLGIQLLPHQLWDA</sequence>
<dbReference type="GO" id="GO:0051015">
    <property type="term" value="F:actin filament binding"/>
    <property type="evidence" value="ECO:0007669"/>
    <property type="project" value="InterPro"/>
</dbReference>
<dbReference type="PANTHER" id="PTHR15012">
    <property type="entry name" value="APICAL PROTEIN/SHROOM-RELATED"/>
    <property type="match status" value="1"/>
</dbReference>
<dbReference type="GO" id="GO:0030864">
    <property type="term" value="C:cortical actin cytoskeleton"/>
    <property type="evidence" value="ECO:0007669"/>
    <property type="project" value="TreeGrafter"/>
</dbReference>
<evidence type="ECO:0000313" key="3">
    <source>
        <dbReference type="Proteomes" id="UP001335648"/>
    </source>
</evidence>
<reference evidence="2 3" key="1">
    <citation type="journal article" date="2023" name="Mol. Biol. Evol.">
        <title>Genomics of Secondarily Temperate Adaptation in the Only Non-Antarctic Icefish.</title>
        <authorList>
            <person name="Rivera-Colon A.G."/>
            <person name="Rayamajhi N."/>
            <person name="Minhas B.F."/>
            <person name="Madrigal G."/>
            <person name="Bilyk K.T."/>
            <person name="Yoon V."/>
            <person name="Hune M."/>
            <person name="Gregory S."/>
            <person name="Cheng C.H.C."/>
            <person name="Catchen J.M."/>
        </authorList>
    </citation>
    <scope>NUCLEOTIDE SEQUENCE [LARGE SCALE GENOMIC DNA]</scope>
    <source>
        <strain evidence="2">JC2023a</strain>
    </source>
</reference>
<dbReference type="GO" id="GO:0043296">
    <property type="term" value="C:apical junction complex"/>
    <property type="evidence" value="ECO:0007669"/>
    <property type="project" value="TreeGrafter"/>
</dbReference>
<protein>
    <submittedName>
        <fullName evidence="2">Uncharacterized protein</fullName>
    </submittedName>
</protein>
<dbReference type="InterPro" id="IPR027685">
    <property type="entry name" value="Shroom_fam"/>
</dbReference>
<dbReference type="GO" id="GO:0016324">
    <property type="term" value="C:apical plasma membrane"/>
    <property type="evidence" value="ECO:0007669"/>
    <property type="project" value="TreeGrafter"/>
</dbReference>
<gene>
    <name evidence="2" type="ORF">CesoFtcFv8_005692</name>
</gene>
<dbReference type="GO" id="GO:0007015">
    <property type="term" value="P:actin filament organization"/>
    <property type="evidence" value="ECO:0007669"/>
    <property type="project" value="TreeGrafter"/>
</dbReference>
<dbReference type="EMBL" id="JAULUE010002049">
    <property type="protein sequence ID" value="KAK5907889.1"/>
    <property type="molecule type" value="Genomic_DNA"/>
</dbReference>
<dbReference type="Proteomes" id="UP001335648">
    <property type="component" value="Unassembled WGS sequence"/>
</dbReference>
<comment type="caution">
    <text evidence="2">The sequence shown here is derived from an EMBL/GenBank/DDBJ whole genome shotgun (WGS) entry which is preliminary data.</text>
</comment>
<dbReference type="PANTHER" id="PTHR15012:SF8">
    <property type="entry name" value="PROTEIN SHROOM2"/>
    <property type="match status" value="1"/>
</dbReference>
<evidence type="ECO:0000313" key="2">
    <source>
        <dbReference type="EMBL" id="KAK5907889.1"/>
    </source>
</evidence>
<name>A0AAN8CQ91_9TELE</name>
<feature type="compositionally biased region" description="Polar residues" evidence="1">
    <location>
        <begin position="33"/>
        <end position="57"/>
    </location>
</feature>
<feature type="region of interest" description="Disordered" evidence="1">
    <location>
        <begin position="32"/>
        <end position="127"/>
    </location>
</feature>
<evidence type="ECO:0000256" key="1">
    <source>
        <dbReference type="SAM" id="MobiDB-lite"/>
    </source>
</evidence>
<accession>A0AAN8CQ91</accession>
<dbReference type="GO" id="GO:0005912">
    <property type="term" value="C:adherens junction"/>
    <property type="evidence" value="ECO:0007669"/>
    <property type="project" value="TreeGrafter"/>
</dbReference>
<dbReference type="AlphaFoldDB" id="A0AAN8CQ91"/>
<organism evidence="2 3">
    <name type="scientific">Champsocephalus esox</name>
    <name type="common">pike icefish</name>
    <dbReference type="NCBI Taxonomy" id="159716"/>
    <lineage>
        <taxon>Eukaryota</taxon>
        <taxon>Metazoa</taxon>
        <taxon>Chordata</taxon>
        <taxon>Craniata</taxon>
        <taxon>Vertebrata</taxon>
        <taxon>Euteleostomi</taxon>
        <taxon>Actinopterygii</taxon>
        <taxon>Neopterygii</taxon>
        <taxon>Teleostei</taxon>
        <taxon>Neoteleostei</taxon>
        <taxon>Acanthomorphata</taxon>
        <taxon>Eupercaria</taxon>
        <taxon>Perciformes</taxon>
        <taxon>Notothenioidei</taxon>
        <taxon>Channichthyidae</taxon>
        <taxon>Champsocephalus</taxon>
    </lineage>
</organism>